<dbReference type="AlphaFoldDB" id="A0A0P6XET0"/>
<dbReference type="Proteomes" id="UP000050277">
    <property type="component" value="Unassembled WGS sequence"/>
</dbReference>
<evidence type="ECO:0000313" key="1">
    <source>
        <dbReference type="EMBL" id="KPL81718.1"/>
    </source>
</evidence>
<comment type="caution">
    <text evidence="1">The sequence shown here is derived from an EMBL/GenBank/DDBJ whole genome shotgun (WGS) entry which is preliminary data.</text>
</comment>
<dbReference type="STRING" id="70996.SE18_20765"/>
<keyword evidence="2" id="KW-1185">Reference proteome</keyword>
<sequence>MADLSAFLDKAFENSSFEELADAPVDALAGISKSDAEALKQALGIKTIRQLAEHKVILIAQAIAGLAASKK</sequence>
<proteinExistence type="predicted"/>
<dbReference type="EMBL" id="LGKP01000034">
    <property type="protein sequence ID" value="KPL81718.1"/>
    <property type="molecule type" value="Genomic_DNA"/>
</dbReference>
<dbReference type="Gene3D" id="1.10.150.20">
    <property type="entry name" value="5' to 3' exonuclease, C-terminal subdomain"/>
    <property type="match status" value="1"/>
</dbReference>
<dbReference type="SUPFAM" id="SSF56672">
    <property type="entry name" value="DNA/RNA polymerases"/>
    <property type="match status" value="1"/>
</dbReference>
<dbReference type="InterPro" id="IPR043502">
    <property type="entry name" value="DNA/RNA_pol_sf"/>
</dbReference>
<protein>
    <submittedName>
        <fullName evidence="1">Uncharacterized protein</fullName>
    </submittedName>
</protein>
<gene>
    <name evidence="1" type="ORF">SE18_20765</name>
</gene>
<accession>A0A0P6XET0</accession>
<dbReference type="OrthoDB" id="332209at2"/>
<name>A0A0P6XET0_9CHLR</name>
<organism evidence="1 2">
    <name type="scientific">Herpetosiphon geysericola</name>
    <dbReference type="NCBI Taxonomy" id="70996"/>
    <lineage>
        <taxon>Bacteria</taxon>
        <taxon>Bacillati</taxon>
        <taxon>Chloroflexota</taxon>
        <taxon>Chloroflexia</taxon>
        <taxon>Herpetosiphonales</taxon>
        <taxon>Herpetosiphonaceae</taxon>
        <taxon>Herpetosiphon</taxon>
    </lineage>
</organism>
<dbReference type="RefSeq" id="WP_054536383.1">
    <property type="nucleotide sequence ID" value="NZ_LGKP01000034.1"/>
</dbReference>
<reference evidence="1 2" key="1">
    <citation type="submission" date="2015-07" db="EMBL/GenBank/DDBJ databases">
        <title>Whole genome sequence of Herpetosiphon geysericola DSM 7119.</title>
        <authorList>
            <person name="Hemp J."/>
            <person name="Ward L.M."/>
            <person name="Pace L.A."/>
            <person name="Fischer W.W."/>
        </authorList>
    </citation>
    <scope>NUCLEOTIDE SEQUENCE [LARGE SCALE GENOMIC DNA]</scope>
    <source>
        <strain evidence="1 2">DSM 7119</strain>
    </source>
</reference>
<evidence type="ECO:0000313" key="2">
    <source>
        <dbReference type="Proteomes" id="UP000050277"/>
    </source>
</evidence>